<evidence type="ECO:0000256" key="13">
    <source>
        <dbReference type="ARBA" id="ARBA00072929"/>
    </source>
</evidence>
<keyword evidence="7" id="KW-0720">Serine protease</keyword>
<dbReference type="SUPFAM" id="SSF53474">
    <property type="entry name" value="alpha/beta-Hydrolases"/>
    <property type="match status" value="1"/>
</dbReference>
<protein>
    <recommendedName>
        <fullName evidence="13">Venom dipeptidyl peptidase 4</fullName>
    </recommendedName>
</protein>
<feature type="region of interest" description="Disordered" evidence="14">
    <location>
        <begin position="62"/>
        <end position="103"/>
    </location>
</feature>
<dbReference type="GO" id="GO:0008239">
    <property type="term" value="F:dipeptidyl-peptidase activity"/>
    <property type="evidence" value="ECO:0007669"/>
    <property type="project" value="TreeGrafter"/>
</dbReference>
<evidence type="ECO:0000256" key="11">
    <source>
        <dbReference type="ARBA" id="ARBA00023180"/>
    </source>
</evidence>
<keyword evidence="9 15" id="KW-1133">Transmembrane helix</keyword>
<evidence type="ECO:0000256" key="2">
    <source>
        <dbReference type="ARBA" id="ARBA00010036"/>
    </source>
</evidence>
<evidence type="ECO:0000256" key="12">
    <source>
        <dbReference type="ARBA" id="ARBA00037847"/>
    </source>
</evidence>
<dbReference type="PANTHER" id="PTHR11731:SF200">
    <property type="entry name" value="DIPEPTIDYL PEPTIDASE 10, ISOFORM B"/>
    <property type="match status" value="1"/>
</dbReference>
<dbReference type="GO" id="GO:0004177">
    <property type="term" value="F:aminopeptidase activity"/>
    <property type="evidence" value="ECO:0007669"/>
    <property type="project" value="UniProtKB-KW"/>
</dbReference>
<feature type="domain" description="Dipeptidylpeptidase IV N-terminal" evidence="17">
    <location>
        <begin position="172"/>
        <end position="540"/>
    </location>
</feature>
<dbReference type="SUPFAM" id="SSF82171">
    <property type="entry name" value="DPP6 N-terminal domain-like"/>
    <property type="match status" value="1"/>
</dbReference>
<sequence length="826" mass="91561">MVQENSNSTMEMGTSDQVLVATKKKKTLTFVIGGVAMLVVIGVVITLVVVLSGNEGGVAEPIITTEGPTSPIAPSSTTTTTTTSTTTTTTSTTTEAPITTPPSTDQIELEDIINGVYAAPSFNGTWISGNEVLFRNLYGDLVMYDVDTDSTTVLVSNSSQILQQSLRVTQLSPDGSHVVLAYNVAPVYRYSFLARYAAINIVTGEVVEILPPDIEPEEAFLQNFVWGPSGTSLAFIYLNNIYYQASLNSTAQQVTTNGQVNVIYHGIPDWVYEEEVFVSNNALWFSRDGSKMAYATFDDTNVRVMKVPHYGVPGSVDYQYTQHHEIRYPKSGTTNPTVRVTMRDITSGNDSVFNAPNDLNEPILKTVTFVDNNTIAVMWTNRVQTTFRVNLCTENGGNCSQIYQYTEANGWIDNIPLLFNEAGTSFVTILPQIVNNTLYKQIVQISDINANLWTVTGRTNTPHTVVEILLWGPGDIIWYKATHVDDSAEQHIYTVNAERVVTCFTCGIVRADGGECLYNEAVLSTDASRIVVNCAGPNIPKILIYDVNGTLIKTWDDNAETSSLLASRNLPTILRMSVPVATGLPDADVHIQVPHDYQSRNNVPLLVYVYGGPDTALVTKQWNVDWGTSLVNRWGIAVAHIDGRGSGLRGVENMFAVNRRLGTVEIEDQITVTRQLQQQLPWLDSNRTCIWGWSYGGYASSLALARGGDVFRCAAAVAPVADWRFYDTIYTERYMDTPQNNAQAYANSSLLTLDLVEAYRNKRYFLIHGTADDNVHYQHAMLISRLLQRQDVYFTQMSYTDEDHGLIGVRPHLYHALEKFLQENML</sequence>
<evidence type="ECO:0000256" key="4">
    <source>
        <dbReference type="ARBA" id="ARBA00022670"/>
    </source>
</evidence>
<keyword evidence="5 15" id="KW-0812">Transmembrane</keyword>
<gene>
    <name evidence="18" type="ORF">PARMNEM_LOCUS242</name>
</gene>
<dbReference type="GO" id="GO:0005886">
    <property type="term" value="C:plasma membrane"/>
    <property type="evidence" value="ECO:0007669"/>
    <property type="project" value="TreeGrafter"/>
</dbReference>
<keyword evidence="6" id="KW-0378">Hydrolase</keyword>
<keyword evidence="8" id="KW-0735">Signal-anchor</keyword>
<dbReference type="InterPro" id="IPR050278">
    <property type="entry name" value="Serine_Prot_S9B/DPPIV"/>
</dbReference>
<evidence type="ECO:0000256" key="15">
    <source>
        <dbReference type="SAM" id="Phobius"/>
    </source>
</evidence>
<dbReference type="Pfam" id="PF00326">
    <property type="entry name" value="Peptidase_S9"/>
    <property type="match status" value="1"/>
</dbReference>
<feature type="compositionally biased region" description="Low complexity" evidence="14">
    <location>
        <begin position="68"/>
        <end position="103"/>
    </location>
</feature>
<feature type="transmembrane region" description="Helical" evidence="15">
    <location>
        <begin position="28"/>
        <end position="51"/>
    </location>
</feature>
<comment type="caution">
    <text evidence="18">The sequence shown here is derived from an EMBL/GenBank/DDBJ whole genome shotgun (WGS) entry which is preliminary data.</text>
</comment>
<evidence type="ECO:0000256" key="14">
    <source>
        <dbReference type="SAM" id="MobiDB-lite"/>
    </source>
</evidence>
<name>A0AAV1K557_9NEOP</name>
<evidence type="ECO:0000256" key="3">
    <source>
        <dbReference type="ARBA" id="ARBA00022438"/>
    </source>
</evidence>
<comment type="similarity">
    <text evidence="2">Belongs to the peptidase S9B family. DPPIV subfamily.</text>
</comment>
<evidence type="ECO:0000313" key="18">
    <source>
        <dbReference type="EMBL" id="CAK1578108.1"/>
    </source>
</evidence>
<evidence type="ECO:0000256" key="10">
    <source>
        <dbReference type="ARBA" id="ARBA00023136"/>
    </source>
</evidence>
<evidence type="ECO:0000256" key="8">
    <source>
        <dbReference type="ARBA" id="ARBA00022968"/>
    </source>
</evidence>
<dbReference type="Gene3D" id="3.40.50.1820">
    <property type="entry name" value="alpha/beta hydrolase"/>
    <property type="match status" value="1"/>
</dbReference>
<dbReference type="EMBL" id="CAVLGL010000001">
    <property type="protein sequence ID" value="CAK1578108.1"/>
    <property type="molecule type" value="Genomic_DNA"/>
</dbReference>
<evidence type="ECO:0000259" key="16">
    <source>
        <dbReference type="Pfam" id="PF00326"/>
    </source>
</evidence>
<feature type="domain" description="Peptidase S9 prolyl oligopeptidase catalytic" evidence="16">
    <location>
        <begin position="622"/>
        <end position="824"/>
    </location>
</feature>
<evidence type="ECO:0000256" key="5">
    <source>
        <dbReference type="ARBA" id="ARBA00022692"/>
    </source>
</evidence>
<proteinExistence type="inferred from homology"/>
<dbReference type="InterPro" id="IPR002469">
    <property type="entry name" value="Peptidase_S9B_N"/>
</dbReference>
<comment type="subcellular location">
    <subcellularLocation>
        <location evidence="12">Endomembrane system</location>
        <topology evidence="12">Single-pass membrane protein</topology>
    </subcellularLocation>
    <subcellularLocation>
        <location evidence="1">Membrane</location>
        <topology evidence="1">Single-pass type II membrane protein</topology>
    </subcellularLocation>
</comment>
<dbReference type="GO" id="GO:0008236">
    <property type="term" value="F:serine-type peptidase activity"/>
    <property type="evidence" value="ECO:0007669"/>
    <property type="project" value="UniProtKB-KW"/>
</dbReference>
<dbReference type="AlphaFoldDB" id="A0AAV1K557"/>
<evidence type="ECO:0000256" key="1">
    <source>
        <dbReference type="ARBA" id="ARBA00004606"/>
    </source>
</evidence>
<dbReference type="Pfam" id="PF00930">
    <property type="entry name" value="DPPIV_N"/>
    <property type="match status" value="1"/>
</dbReference>
<dbReference type="InterPro" id="IPR001375">
    <property type="entry name" value="Peptidase_S9_cat"/>
</dbReference>
<evidence type="ECO:0000256" key="7">
    <source>
        <dbReference type="ARBA" id="ARBA00022825"/>
    </source>
</evidence>
<keyword evidence="10 15" id="KW-0472">Membrane</keyword>
<evidence type="ECO:0000259" key="17">
    <source>
        <dbReference type="Pfam" id="PF00930"/>
    </source>
</evidence>
<evidence type="ECO:0000313" key="19">
    <source>
        <dbReference type="Proteomes" id="UP001314205"/>
    </source>
</evidence>
<dbReference type="FunFam" id="3.40.50.1820:FF:000003">
    <property type="entry name" value="Dipeptidyl peptidase 4"/>
    <property type="match status" value="1"/>
</dbReference>
<dbReference type="Gene3D" id="2.140.10.30">
    <property type="entry name" value="Dipeptidylpeptidase IV, N-terminal domain"/>
    <property type="match status" value="1"/>
</dbReference>
<keyword evidence="19" id="KW-1185">Reference proteome</keyword>
<evidence type="ECO:0000256" key="9">
    <source>
        <dbReference type="ARBA" id="ARBA00022989"/>
    </source>
</evidence>
<dbReference type="PANTHER" id="PTHR11731">
    <property type="entry name" value="PROTEASE FAMILY S9B,C DIPEPTIDYL-PEPTIDASE IV-RELATED"/>
    <property type="match status" value="1"/>
</dbReference>
<evidence type="ECO:0000256" key="6">
    <source>
        <dbReference type="ARBA" id="ARBA00022801"/>
    </source>
</evidence>
<dbReference type="Proteomes" id="UP001314205">
    <property type="component" value="Unassembled WGS sequence"/>
</dbReference>
<accession>A0AAV1K557</accession>
<keyword evidence="4" id="KW-0645">Protease</keyword>
<keyword evidence="11" id="KW-0325">Glycoprotein</keyword>
<reference evidence="18 19" key="1">
    <citation type="submission" date="2023-11" db="EMBL/GenBank/DDBJ databases">
        <authorList>
            <person name="Hedman E."/>
            <person name="Englund M."/>
            <person name="Stromberg M."/>
            <person name="Nyberg Akerstrom W."/>
            <person name="Nylinder S."/>
            <person name="Jareborg N."/>
            <person name="Kallberg Y."/>
            <person name="Kronander E."/>
        </authorList>
    </citation>
    <scope>NUCLEOTIDE SEQUENCE [LARGE SCALE GENOMIC DNA]</scope>
</reference>
<organism evidence="18 19">
    <name type="scientific">Parnassius mnemosyne</name>
    <name type="common">clouded apollo</name>
    <dbReference type="NCBI Taxonomy" id="213953"/>
    <lineage>
        <taxon>Eukaryota</taxon>
        <taxon>Metazoa</taxon>
        <taxon>Ecdysozoa</taxon>
        <taxon>Arthropoda</taxon>
        <taxon>Hexapoda</taxon>
        <taxon>Insecta</taxon>
        <taxon>Pterygota</taxon>
        <taxon>Neoptera</taxon>
        <taxon>Endopterygota</taxon>
        <taxon>Lepidoptera</taxon>
        <taxon>Glossata</taxon>
        <taxon>Ditrysia</taxon>
        <taxon>Papilionoidea</taxon>
        <taxon>Papilionidae</taxon>
        <taxon>Parnassiinae</taxon>
        <taxon>Parnassini</taxon>
        <taxon>Parnassius</taxon>
        <taxon>Driopa</taxon>
    </lineage>
</organism>
<dbReference type="GO" id="GO:0012505">
    <property type="term" value="C:endomembrane system"/>
    <property type="evidence" value="ECO:0007669"/>
    <property type="project" value="UniProtKB-SubCell"/>
</dbReference>
<dbReference type="InterPro" id="IPR029058">
    <property type="entry name" value="AB_hydrolase_fold"/>
</dbReference>
<dbReference type="GO" id="GO:0006508">
    <property type="term" value="P:proteolysis"/>
    <property type="evidence" value="ECO:0007669"/>
    <property type="project" value="UniProtKB-KW"/>
</dbReference>
<keyword evidence="3" id="KW-0031">Aminopeptidase</keyword>